<keyword evidence="8 10" id="KW-0472">Membrane</keyword>
<evidence type="ECO:0000256" key="7">
    <source>
        <dbReference type="ARBA" id="ARBA00023122"/>
    </source>
</evidence>
<organism evidence="14 15">
    <name type="scientific">Maritalea porphyrae</name>
    <dbReference type="NCBI Taxonomy" id="880732"/>
    <lineage>
        <taxon>Bacteria</taxon>
        <taxon>Pseudomonadati</taxon>
        <taxon>Pseudomonadota</taxon>
        <taxon>Alphaproteobacteria</taxon>
        <taxon>Hyphomicrobiales</taxon>
        <taxon>Devosiaceae</taxon>
        <taxon>Maritalea</taxon>
    </lineage>
</organism>
<evidence type="ECO:0000256" key="11">
    <source>
        <dbReference type="SAM" id="Phobius"/>
    </source>
</evidence>
<dbReference type="PANTHER" id="PTHR22777">
    <property type="entry name" value="HEMOLYSIN-RELATED"/>
    <property type="match status" value="1"/>
</dbReference>
<comment type="subcellular location">
    <subcellularLocation>
        <location evidence="1">Cell membrane</location>
        <topology evidence="1">Multi-pass membrane protein</topology>
    </subcellularLocation>
</comment>
<dbReference type="Gene3D" id="3.30.465.10">
    <property type="match status" value="1"/>
</dbReference>
<dbReference type="PANTHER" id="PTHR22777:SF32">
    <property type="entry name" value="UPF0053 INNER MEMBRANE PROTEIN YFJD"/>
    <property type="match status" value="1"/>
</dbReference>
<accession>A0ABQ5UMJ8</accession>
<dbReference type="PROSITE" id="PS51371">
    <property type="entry name" value="CBS"/>
    <property type="match status" value="2"/>
</dbReference>
<evidence type="ECO:0000256" key="6">
    <source>
        <dbReference type="ARBA" id="ARBA00022989"/>
    </source>
</evidence>
<feature type="transmembrane region" description="Helical" evidence="11">
    <location>
        <begin position="100"/>
        <end position="118"/>
    </location>
</feature>
<reference evidence="14" key="1">
    <citation type="journal article" date="2014" name="Int. J. Syst. Evol. Microbiol.">
        <title>Complete genome of a new Firmicutes species belonging to the dominant human colonic microbiota ('Ruminococcus bicirculans') reveals two chromosomes and a selective capacity to utilize plant glucans.</title>
        <authorList>
            <consortium name="NISC Comparative Sequencing Program"/>
            <person name="Wegmann U."/>
            <person name="Louis P."/>
            <person name="Goesmann A."/>
            <person name="Henrissat B."/>
            <person name="Duncan S.H."/>
            <person name="Flint H.J."/>
        </authorList>
    </citation>
    <scope>NUCLEOTIDE SEQUENCE</scope>
    <source>
        <strain evidence="14">NBRC 107169</strain>
    </source>
</reference>
<sequence>MAEFFASMPPSFWISVAAILVLLALSGFFSGSETALTAASRARIHNWVKAGNNRAKIVEKLIADKERLIGALLLGNNLVNILASSLATSVLIALFGDTGVIYATIAMTAMVVIFSEVLPKTWAISKPDEFALGTAPFVRPIVALFAPITFAIQKLVNALLRLIGARREGDESGMTGHEELRGTVDLLHKEGEVVKNDRDMLGGILDLSALEVSDVMVHRTKMLALDAELPKEQLVQEILESPYTRIPLWKDDQENIVGVVHAKDLLRALFKAGGNVEQLDIEAIVSKPWFVPDTTPVQAQLNAFLRENAHFALVVDEYGEVEGLITLEDILEEIVGEIADEHDEVMEGAKKQPDGSYIVDGSLPIRDLNRALDWQLPDENATTIAGLVLDEAKMIPNVNQTFTFHGKRFRVLKKERNRITELKIIP</sequence>
<dbReference type="Pfam" id="PF01595">
    <property type="entry name" value="CNNM"/>
    <property type="match status" value="1"/>
</dbReference>
<dbReference type="Pfam" id="PF03471">
    <property type="entry name" value="CorC_HlyC"/>
    <property type="match status" value="1"/>
</dbReference>
<feature type="domain" description="CNNM transmembrane" evidence="13">
    <location>
        <begin position="8"/>
        <end position="197"/>
    </location>
</feature>
<comment type="similarity">
    <text evidence="2">Belongs to the UPF0053 family. Hemolysin C subfamily.</text>
</comment>
<dbReference type="InterPro" id="IPR036318">
    <property type="entry name" value="FAD-bd_PCMH-like_sf"/>
</dbReference>
<dbReference type="SUPFAM" id="SSF56176">
    <property type="entry name" value="FAD-binding/transporter-associated domain-like"/>
    <property type="match status" value="1"/>
</dbReference>
<feature type="transmembrane region" description="Helical" evidence="11">
    <location>
        <begin position="12"/>
        <end position="31"/>
    </location>
</feature>
<dbReference type="SMART" id="SM01091">
    <property type="entry name" value="CorC_HlyC"/>
    <property type="match status" value="1"/>
</dbReference>
<dbReference type="Pfam" id="PF00571">
    <property type="entry name" value="CBS"/>
    <property type="match status" value="2"/>
</dbReference>
<evidence type="ECO:0000256" key="4">
    <source>
        <dbReference type="ARBA" id="ARBA00022692"/>
    </source>
</evidence>
<dbReference type="InterPro" id="IPR016169">
    <property type="entry name" value="FAD-bd_PCMH_sub2"/>
</dbReference>
<comment type="caution">
    <text evidence="14">The sequence shown here is derived from an EMBL/GenBank/DDBJ whole genome shotgun (WGS) entry which is preliminary data.</text>
</comment>
<feature type="transmembrane region" description="Helical" evidence="11">
    <location>
        <begin position="68"/>
        <end position="94"/>
    </location>
</feature>
<evidence type="ECO:0000256" key="5">
    <source>
        <dbReference type="ARBA" id="ARBA00022737"/>
    </source>
</evidence>
<feature type="domain" description="CBS" evidence="12">
    <location>
        <begin position="284"/>
        <end position="344"/>
    </location>
</feature>
<feature type="domain" description="CBS" evidence="12">
    <location>
        <begin position="216"/>
        <end position="277"/>
    </location>
</feature>
<keyword evidence="3" id="KW-1003">Cell membrane</keyword>
<evidence type="ECO:0000313" key="15">
    <source>
        <dbReference type="Proteomes" id="UP001161405"/>
    </source>
</evidence>
<keyword evidence="6 10" id="KW-1133">Transmembrane helix</keyword>
<dbReference type="SUPFAM" id="SSF54631">
    <property type="entry name" value="CBS-domain pair"/>
    <property type="match status" value="1"/>
</dbReference>
<keyword evidence="15" id="KW-1185">Reference proteome</keyword>
<evidence type="ECO:0000256" key="2">
    <source>
        <dbReference type="ARBA" id="ARBA00006446"/>
    </source>
</evidence>
<evidence type="ECO:0000256" key="9">
    <source>
        <dbReference type="PROSITE-ProRule" id="PRU00703"/>
    </source>
</evidence>
<evidence type="ECO:0000256" key="8">
    <source>
        <dbReference type="ARBA" id="ARBA00023136"/>
    </source>
</evidence>
<keyword evidence="5" id="KW-0677">Repeat</keyword>
<dbReference type="RefSeq" id="WP_284362158.1">
    <property type="nucleotide sequence ID" value="NZ_BSNI01000002.1"/>
</dbReference>
<reference evidence="14" key="2">
    <citation type="submission" date="2023-01" db="EMBL/GenBank/DDBJ databases">
        <title>Draft genome sequence of Maritalea porphyrae strain NBRC 107169.</title>
        <authorList>
            <person name="Sun Q."/>
            <person name="Mori K."/>
        </authorList>
    </citation>
    <scope>NUCLEOTIDE SEQUENCE</scope>
    <source>
        <strain evidence="14">NBRC 107169</strain>
    </source>
</reference>
<dbReference type="Proteomes" id="UP001161405">
    <property type="component" value="Unassembled WGS sequence"/>
</dbReference>
<evidence type="ECO:0000256" key="3">
    <source>
        <dbReference type="ARBA" id="ARBA00022475"/>
    </source>
</evidence>
<proteinExistence type="inferred from homology"/>
<dbReference type="Gene3D" id="3.10.580.10">
    <property type="entry name" value="CBS-domain"/>
    <property type="match status" value="1"/>
</dbReference>
<keyword evidence="4 10" id="KW-0812">Transmembrane</keyword>
<dbReference type="InterPro" id="IPR000644">
    <property type="entry name" value="CBS_dom"/>
</dbReference>
<evidence type="ECO:0000259" key="13">
    <source>
        <dbReference type="PROSITE" id="PS51846"/>
    </source>
</evidence>
<dbReference type="InterPro" id="IPR005170">
    <property type="entry name" value="Transptr-assoc_dom"/>
</dbReference>
<protein>
    <submittedName>
        <fullName evidence="14">Membrane protein</fullName>
    </submittedName>
</protein>
<gene>
    <name evidence="14" type="ORF">GCM10007879_07600</name>
</gene>
<evidence type="ECO:0000259" key="12">
    <source>
        <dbReference type="PROSITE" id="PS51371"/>
    </source>
</evidence>
<dbReference type="PROSITE" id="PS51846">
    <property type="entry name" value="CNNM"/>
    <property type="match status" value="1"/>
</dbReference>
<evidence type="ECO:0000313" key="14">
    <source>
        <dbReference type="EMBL" id="GLQ16511.1"/>
    </source>
</evidence>
<keyword evidence="7 9" id="KW-0129">CBS domain</keyword>
<name>A0ABQ5UMJ8_9HYPH</name>
<dbReference type="CDD" id="cd04590">
    <property type="entry name" value="CBS_pair_CorC_HlyC_assoc"/>
    <property type="match status" value="1"/>
</dbReference>
<dbReference type="EMBL" id="BSNI01000002">
    <property type="protein sequence ID" value="GLQ16511.1"/>
    <property type="molecule type" value="Genomic_DNA"/>
</dbReference>
<evidence type="ECO:0000256" key="10">
    <source>
        <dbReference type="PROSITE-ProRule" id="PRU01193"/>
    </source>
</evidence>
<feature type="transmembrane region" description="Helical" evidence="11">
    <location>
        <begin position="130"/>
        <end position="152"/>
    </location>
</feature>
<evidence type="ECO:0000256" key="1">
    <source>
        <dbReference type="ARBA" id="ARBA00004651"/>
    </source>
</evidence>
<dbReference type="InterPro" id="IPR002550">
    <property type="entry name" value="CNNM"/>
</dbReference>
<dbReference type="InterPro" id="IPR046342">
    <property type="entry name" value="CBS_dom_sf"/>
</dbReference>
<dbReference type="InterPro" id="IPR044751">
    <property type="entry name" value="Ion_transp-like_CBS"/>
</dbReference>